<gene>
    <name evidence="2" type="ORF">MCHLO_07110</name>
</gene>
<feature type="compositionally biased region" description="Low complexity" evidence="1">
    <location>
        <begin position="338"/>
        <end position="355"/>
    </location>
</feature>
<keyword evidence="3" id="KW-1185">Reference proteome</keyword>
<dbReference type="Proteomes" id="UP000815677">
    <property type="component" value="Unassembled WGS sequence"/>
</dbReference>
<organism evidence="2 3">
    <name type="scientific">Mycena chlorophos</name>
    <name type="common">Agaric fungus</name>
    <name type="synonym">Agaricus chlorophos</name>
    <dbReference type="NCBI Taxonomy" id="658473"/>
    <lineage>
        <taxon>Eukaryota</taxon>
        <taxon>Fungi</taxon>
        <taxon>Dikarya</taxon>
        <taxon>Basidiomycota</taxon>
        <taxon>Agaricomycotina</taxon>
        <taxon>Agaricomycetes</taxon>
        <taxon>Agaricomycetidae</taxon>
        <taxon>Agaricales</taxon>
        <taxon>Marasmiineae</taxon>
        <taxon>Mycenaceae</taxon>
        <taxon>Mycena</taxon>
    </lineage>
</organism>
<feature type="compositionally biased region" description="Polar residues" evidence="1">
    <location>
        <begin position="385"/>
        <end position="394"/>
    </location>
</feature>
<reference evidence="2" key="1">
    <citation type="submission" date="2014-09" db="EMBL/GenBank/DDBJ databases">
        <title>Genome sequence of the luminous mushroom Mycena chlorophos for searching fungal bioluminescence genes.</title>
        <authorList>
            <person name="Tanaka Y."/>
            <person name="Kasuga D."/>
            <person name="Oba Y."/>
            <person name="Hase S."/>
            <person name="Sato K."/>
            <person name="Oba Y."/>
            <person name="Sakakibara Y."/>
        </authorList>
    </citation>
    <scope>NUCLEOTIDE SEQUENCE</scope>
</reference>
<feature type="region of interest" description="Disordered" evidence="1">
    <location>
        <begin position="338"/>
        <end position="394"/>
    </location>
</feature>
<sequence>MRNTHPAPSRTAHPARLDVLCVSPSRARLWQGRDAEMESMSTPPDEFLLLEWLPVATCAPTCLKAEQCARRWSTAPEELSPDGRIGSHSVCKQRQLTPRPHSRRQTKPPTSSEKTSTNPRPVLKDISLSITPGQLVGGGGANGSGPSSCSCATAPRAPSSATIHPPSSSNSFAPRHARIVEEMLETRGGMKSFELHLRSSSTAVDVGDQGSLVELQDSQWKRVPLHSLSFSSLTSLAVPAALLNLGSCLPSRNSIKATDSAHKRPSGHALRFKHIVKIGARTLTRHVRSPTAASNPRSQSLTVHSTAIFDNQCMSSLEEGRLHRSQLSVWLTSKQSTHLRSTSTLSSNNRNTTTTDVCCNVRHPPLPMADDPQAPSLIVEPVGAPSSSSLSTVH</sequence>
<name>A0ABQ0LH42_MYCCL</name>
<evidence type="ECO:0000313" key="3">
    <source>
        <dbReference type="Proteomes" id="UP000815677"/>
    </source>
</evidence>
<evidence type="ECO:0000256" key="1">
    <source>
        <dbReference type="SAM" id="MobiDB-lite"/>
    </source>
</evidence>
<feature type="compositionally biased region" description="Low complexity" evidence="1">
    <location>
        <begin position="107"/>
        <end position="117"/>
    </location>
</feature>
<feature type="compositionally biased region" description="Polar residues" evidence="1">
    <location>
        <begin position="159"/>
        <end position="172"/>
    </location>
</feature>
<dbReference type="EMBL" id="DF845910">
    <property type="protein sequence ID" value="GAT49822.1"/>
    <property type="molecule type" value="Genomic_DNA"/>
</dbReference>
<evidence type="ECO:0000313" key="2">
    <source>
        <dbReference type="EMBL" id="GAT49822.1"/>
    </source>
</evidence>
<feature type="region of interest" description="Disordered" evidence="1">
    <location>
        <begin position="77"/>
        <end position="172"/>
    </location>
</feature>
<protein>
    <submittedName>
        <fullName evidence="2">Uncharacterized protein</fullName>
    </submittedName>
</protein>
<proteinExistence type="predicted"/>
<accession>A0ABQ0LH42</accession>